<keyword evidence="5 6" id="KW-0472">Membrane</keyword>
<dbReference type="PANTHER" id="PTHR23511">
    <property type="entry name" value="SYNAPTIC VESICLE GLYCOPROTEIN 2"/>
    <property type="match status" value="1"/>
</dbReference>
<evidence type="ECO:0000256" key="2">
    <source>
        <dbReference type="ARBA" id="ARBA00022448"/>
    </source>
</evidence>
<dbReference type="InterPro" id="IPR020846">
    <property type="entry name" value="MFS_dom"/>
</dbReference>
<dbReference type="InterPro" id="IPR036259">
    <property type="entry name" value="MFS_trans_sf"/>
</dbReference>
<dbReference type="PANTHER" id="PTHR23511:SF35">
    <property type="entry name" value="MAJOR FACILITATOR SUPERFAMILY (MFS) PROFILE DOMAIN-CONTAINING PROTEIN"/>
    <property type="match status" value="1"/>
</dbReference>
<dbReference type="Pfam" id="PF07690">
    <property type="entry name" value="MFS_1"/>
    <property type="match status" value="1"/>
</dbReference>
<keyword evidence="3 6" id="KW-0812">Transmembrane</keyword>
<keyword evidence="4 6" id="KW-1133">Transmembrane helix</keyword>
<keyword evidence="2" id="KW-0813">Transport</keyword>
<dbReference type="AlphaFoldDB" id="T1GRY8"/>
<dbReference type="GO" id="GO:0022857">
    <property type="term" value="F:transmembrane transporter activity"/>
    <property type="evidence" value="ECO:0007669"/>
    <property type="project" value="InterPro"/>
</dbReference>
<evidence type="ECO:0000313" key="9">
    <source>
        <dbReference type="Proteomes" id="UP000015102"/>
    </source>
</evidence>
<proteinExistence type="predicted"/>
<accession>T1GRY8</accession>
<feature type="domain" description="Major facilitator superfamily (MFS) profile" evidence="7">
    <location>
        <begin position="1"/>
        <end position="155"/>
    </location>
</feature>
<feature type="transmembrane region" description="Helical" evidence="6">
    <location>
        <begin position="139"/>
        <end position="154"/>
    </location>
</feature>
<organism evidence="8 9">
    <name type="scientific">Megaselia scalaris</name>
    <name type="common">Humpbacked fly</name>
    <name type="synonym">Phora scalaris</name>
    <dbReference type="NCBI Taxonomy" id="36166"/>
    <lineage>
        <taxon>Eukaryota</taxon>
        <taxon>Metazoa</taxon>
        <taxon>Ecdysozoa</taxon>
        <taxon>Arthropoda</taxon>
        <taxon>Hexapoda</taxon>
        <taxon>Insecta</taxon>
        <taxon>Pterygota</taxon>
        <taxon>Neoptera</taxon>
        <taxon>Endopterygota</taxon>
        <taxon>Diptera</taxon>
        <taxon>Brachycera</taxon>
        <taxon>Muscomorpha</taxon>
        <taxon>Platypezoidea</taxon>
        <taxon>Phoridae</taxon>
        <taxon>Megaseliini</taxon>
        <taxon>Megaselia</taxon>
    </lineage>
</organism>
<feature type="transmembrane region" description="Helical" evidence="6">
    <location>
        <begin position="106"/>
        <end position="127"/>
    </location>
</feature>
<keyword evidence="9" id="KW-1185">Reference proteome</keyword>
<dbReference type="EnsemblMetazoa" id="MESCA006435-RA">
    <property type="protein sequence ID" value="MESCA006435-PA"/>
    <property type="gene ID" value="MESCA006435"/>
</dbReference>
<comment type="subcellular location">
    <subcellularLocation>
        <location evidence="1">Membrane</location>
        <topology evidence="1">Multi-pass membrane protein</topology>
    </subcellularLocation>
</comment>
<dbReference type="GO" id="GO:0016020">
    <property type="term" value="C:membrane"/>
    <property type="evidence" value="ECO:0007669"/>
    <property type="project" value="UniProtKB-SubCell"/>
</dbReference>
<dbReference type="HOGENOM" id="CLU_106531_1_0_1"/>
<reference evidence="9" key="1">
    <citation type="submission" date="2013-02" db="EMBL/GenBank/DDBJ databases">
        <authorList>
            <person name="Hughes D."/>
        </authorList>
    </citation>
    <scope>NUCLEOTIDE SEQUENCE</scope>
    <source>
        <strain>Durham</strain>
        <strain evidence="9">NC isolate 2 -- Noor lab</strain>
    </source>
</reference>
<evidence type="ECO:0000313" key="8">
    <source>
        <dbReference type="EnsemblMetazoa" id="MESCA006435-PA"/>
    </source>
</evidence>
<dbReference type="PROSITE" id="PS50850">
    <property type="entry name" value="MFS"/>
    <property type="match status" value="1"/>
</dbReference>
<evidence type="ECO:0000256" key="1">
    <source>
        <dbReference type="ARBA" id="ARBA00004141"/>
    </source>
</evidence>
<sequence length="155" mass="17070">MEPQKFPVEPYTFEQALALTKIGKFHWFHLLICGFCIMSMMNEVTGVSLIMSGAKIIRILGVVLGSQLLGTLADIEGRRKTLVVSMFISICSSVISSVAVNTAMLVIFRILTGFFVSAGQSITYSYLAEFHGDKTRARFITLGACFLPLASIYFP</sequence>
<evidence type="ECO:0000256" key="5">
    <source>
        <dbReference type="ARBA" id="ARBA00023136"/>
    </source>
</evidence>
<reference evidence="8" key="2">
    <citation type="submission" date="2015-06" db="UniProtKB">
        <authorList>
            <consortium name="EnsemblMetazoa"/>
        </authorList>
    </citation>
    <scope>IDENTIFICATION</scope>
</reference>
<evidence type="ECO:0000256" key="3">
    <source>
        <dbReference type="ARBA" id="ARBA00022692"/>
    </source>
</evidence>
<dbReference type="SUPFAM" id="SSF103473">
    <property type="entry name" value="MFS general substrate transporter"/>
    <property type="match status" value="1"/>
</dbReference>
<evidence type="ECO:0000259" key="7">
    <source>
        <dbReference type="PROSITE" id="PS50850"/>
    </source>
</evidence>
<dbReference type="Proteomes" id="UP000015102">
    <property type="component" value="Unassembled WGS sequence"/>
</dbReference>
<dbReference type="EMBL" id="CAQQ02036704">
    <property type="status" value="NOT_ANNOTATED_CDS"/>
    <property type="molecule type" value="Genomic_DNA"/>
</dbReference>
<evidence type="ECO:0000256" key="4">
    <source>
        <dbReference type="ARBA" id="ARBA00022989"/>
    </source>
</evidence>
<dbReference type="InterPro" id="IPR011701">
    <property type="entry name" value="MFS"/>
</dbReference>
<protein>
    <recommendedName>
        <fullName evidence="7">Major facilitator superfamily (MFS) profile domain-containing protein</fullName>
    </recommendedName>
</protein>
<name>T1GRY8_MEGSC</name>
<evidence type="ECO:0000256" key="6">
    <source>
        <dbReference type="SAM" id="Phobius"/>
    </source>
</evidence>
<dbReference type="Gene3D" id="1.20.1250.20">
    <property type="entry name" value="MFS general substrate transporter like domains"/>
    <property type="match status" value="1"/>
</dbReference>
<dbReference type="STRING" id="36166.T1GRY8"/>
<feature type="transmembrane region" description="Helical" evidence="6">
    <location>
        <begin position="82"/>
        <end position="100"/>
    </location>
</feature>